<feature type="compositionally biased region" description="Low complexity" evidence="1">
    <location>
        <begin position="315"/>
        <end position="328"/>
    </location>
</feature>
<protein>
    <recommendedName>
        <fullName evidence="4">HNH nuclease domain-containing protein</fullName>
    </recommendedName>
</protein>
<evidence type="ECO:0000313" key="2">
    <source>
        <dbReference type="EMBL" id="OAP54559.1"/>
    </source>
</evidence>
<dbReference type="Proteomes" id="UP000078343">
    <property type="component" value="Unassembled WGS sequence"/>
</dbReference>
<proteinExistence type="predicted"/>
<name>A0A178Z495_9EURO</name>
<dbReference type="GeneID" id="30015175"/>
<dbReference type="RefSeq" id="XP_018687926.1">
    <property type="nucleotide sequence ID" value="XM_018842513.1"/>
</dbReference>
<sequence>MSQQRPDIPASDYLRTVPSSVGPNSSRSSDVDSAGTADTSSVSQFSKTTKRKILERNGGEHCWHCGGGAAEIAPVISKKDGSFGDYVAAGILTFDHLGDEQNGVPLCPSCHRAFDDLNNPGLIFIPSELEYFVSFELKDYQNRIETAGRHGDIPPRMVPTPEMYSEYLKRTTRMSSEATGGLYWRYTLRDFFPVHANKEFIPGLGPFKEPGLWNGAPTAALRRAFQIIGNPTVQGIPERQLDQLLTLRKLYARKITPTLLLGHGEAAPSAYRIGITQNQNAGDEPITAVLPIASGRTEPGTLWKCRHAGTNTPLSEAAARSSETSTDSKSPQLLKYGRRASTESNIQRYTTMVMS</sequence>
<evidence type="ECO:0000313" key="3">
    <source>
        <dbReference type="Proteomes" id="UP000078343"/>
    </source>
</evidence>
<evidence type="ECO:0008006" key="4">
    <source>
        <dbReference type="Google" id="ProtNLM"/>
    </source>
</evidence>
<feature type="compositionally biased region" description="Low complexity" evidence="1">
    <location>
        <begin position="17"/>
        <end position="28"/>
    </location>
</feature>
<comment type="caution">
    <text evidence="2">The sequence shown here is derived from an EMBL/GenBank/DDBJ whole genome shotgun (WGS) entry which is preliminary data.</text>
</comment>
<feature type="region of interest" description="Disordered" evidence="1">
    <location>
        <begin position="1"/>
        <end position="46"/>
    </location>
</feature>
<feature type="region of interest" description="Disordered" evidence="1">
    <location>
        <begin position="313"/>
        <end position="333"/>
    </location>
</feature>
<feature type="compositionally biased region" description="Polar residues" evidence="1">
    <location>
        <begin position="36"/>
        <end position="46"/>
    </location>
</feature>
<keyword evidence="3" id="KW-1185">Reference proteome</keyword>
<dbReference type="AlphaFoldDB" id="A0A178Z495"/>
<gene>
    <name evidence="2" type="ORF">AYL99_11007</name>
</gene>
<accession>A0A178Z495</accession>
<dbReference type="EMBL" id="LVYI01000013">
    <property type="protein sequence ID" value="OAP54559.1"/>
    <property type="molecule type" value="Genomic_DNA"/>
</dbReference>
<evidence type="ECO:0000256" key="1">
    <source>
        <dbReference type="SAM" id="MobiDB-lite"/>
    </source>
</evidence>
<dbReference type="STRING" id="1367422.A0A178Z495"/>
<reference evidence="2 3" key="1">
    <citation type="submission" date="2016-04" db="EMBL/GenBank/DDBJ databases">
        <title>Draft genome of Fonsecaea erecta CBS 125763.</title>
        <authorList>
            <person name="Weiss V.A."/>
            <person name="Vicente V.A."/>
            <person name="Raittz R.T."/>
            <person name="Moreno L.F."/>
            <person name="De Souza E.M."/>
            <person name="Pedrosa F.O."/>
            <person name="Steffens M.B."/>
            <person name="Faoro H."/>
            <person name="Tadra-Sfeir M.Z."/>
            <person name="Najafzadeh M.J."/>
            <person name="Felipe M.S."/>
            <person name="Teixeira M."/>
            <person name="Sun J."/>
            <person name="Xi L."/>
            <person name="Gomes R."/>
            <person name="De Azevedo C.M."/>
            <person name="Salgado C.G."/>
            <person name="Da Silva M.B."/>
            <person name="Nascimento M.F."/>
            <person name="Queiroz-Telles F."/>
            <person name="Attili D.S."/>
            <person name="Gorbushina A."/>
        </authorList>
    </citation>
    <scope>NUCLEOTIDE SEQUENCE [LARGE SCALE GENOMIC DNA]</scope>
    <source>
        <strain evidence="2 3">CBS 125763</strain>
    </source>
</reference>
<organism evidence="2 3">
    <name type="scientific">Fonsecaea erecta</name>
    <dbReference type="NCBI Taxonomy" id="1367422"/>
    <lineage>
        <taxon>Eukaryota</taxon>
        <taxon>Fungi</taxon>
        <taxon>Dikarya</taxon>
        <taxon>Ascomycota</taxon>
        <taxon>Pezizomycotina</taxon>
        <taxon>Eurotiomycetes</taxon>
        <taxon>Chaetothyriomycetidae</taxon>
        <taxon>Chaetothyriales</taxon>
        <taxon>Herpotrichiellaceae</taxon>
        <taxon>Fonsecaea</taxon>
    </lineage>
</organism>
<dbReference type="OrthoDB" id="4157503at2759"/>